<sequence>MEEKRDWLQMPDEIMGGMIFQRLDHVDILTRVQKVCRNWRRICKDPAMWKVIDFKYCFNGRNKDFYRKLTKQAVHLSSGELIDINLNGFGTDNLLDHISRCSSKLNRLCLTQCHGVTGCGLSNSLKRLPHLETLEISFVDIRKEDIEVIGRTCPLLKSFEMEAMWDGDVYAHAIAKSMPALRHLRLIGIMDDDDGVQAILNGCPNLESLDLRLCAYFDRDRNLEKLCRERIKDFVQKDFKYDRYNIPKANEDSDTDDFSDDDARSEANEDSVRDDFDDDDDDGDAPDWSSNSLIIIFQRMAGETNPINPMQGCTLNQPHMGETETDGVVDNQPINEEENLPANNMANDQNEGREGNTQTGDGVDKVEIKRKRQKTLVVWEEFVEVTLPNGKQKLSAFIARHDWLKLEPELQRHINDIWKVVQSANNTNEPNNCLIFNQKLLMEIISCIRLLHQIQRYKELSMGMVHLLRLLWSSYVHSNLLMFSKFQVDGNHFKPGKYLPDKSNFPHLLGYEFWSLAPHLVSYQHGPRNKLINKLNDIGKSLPDETRNWLEMPDEIMGGMILQRLNAVEILTSAQKVCRNWRRICKDPAMWKVIDMDDGYDPSDDIEKLCKQAVYRSCGELIDISLRFFGNYDLLVHISRCSIKLNRLCLRGCYGITGCELSKAVKLLPHLETLELYDIDCYAEDIEVIGHNCPQLKFFTIKRDFTERGDDVHADVIANSMPALHHLKLAGTTDSDGVQAILNGCPHLESLDLHGCIYLDLDENLEKLCRERIKDFRYFRYNIRNGDEDSYMCLTAQDIDDFYDGRGMDLLDDDIDDYGFYYSCAISAVDDYDSDQPYSP</sequence>
<dbReference type="Pfam" id="PF12937">
    <property type="entry name" value="F-box-like"/>
    <property type="match status" value="2"/>
</dbReference>
<dbReference type="EMBL" id="JARYMX010000001">
    <property type="protein sequence ID" value="KAJ9565889.1"/>
    <property type="molecule type" value="Genomic_DNA"/>
</dbReference>
<reference evidence="3" key="1">
    <citation type="submission" date="2023-03" db="EMBL/GenBank/DDBJ databases">
        <title>Chromosome-scale reference genome and RAD-based genetic map of yellow starthistle (Centaurea solstitialis) reveal putative structural variation and QTLs associated with invader traits.</title>
        <authorList>
            <person name="Reatini B."/>
            <person name="Cang F.A."/>
            <person name="Jiang Q."/>
            <person name="Mckibben M.T.W."/>
            <person name="Barker M.S."/>
            <person name="Rieseberg L.H."/>
            <person name="Dlugosch K.M."/>
        </authorList>
    </citation>
    <scope>NUCLEOTIDE SEQUENCE</scope>
    <source>
        <strain evidence="3">CAN-66</strain>
        <tissue evidence="3">Leaf</tissue>
    </source>
</reference>
<feature type="compositionally biased region" description="Polar residues" evidence="1">
    <location>
        <begin position="341"/>
        <end position="360"/>
    </location>
</feature>
<feature type="domain" description="F-box" evidence="2">
    <location>
        <begin position="552"/>
        <end position="594"/>
    </location>
</feature>
<keyword evidence="4" id="KW-1185">Reference proteome</keyword>
<name>A0AA38TS53_9ASTR</name>
<feature type="compositionally biased region" description="Basic and acidic residues" evidence="1">
    <location>
        <begin position="261"/>
        <end position="274"/>
    </location>
</feature>
<dbReference type="Gene3D" id="3.80.10.10">
    <property type="entry name" value="Ribonuclease Inhibitor"/>
    <property type="match status" value="2"/>
</dbReference>
<dbReference type="PANTHER" id="PTHR38926:SF2">
    <property type="entry name" value="F-BOX_LRR-REPEAT PROTEIN 21-RELATED"/>
    <property type="match status" value="1"/>
</dbReference>
<evidence type="ECO:0000259" key="2">
    <source>
        <dbReference type="SMART" id="SM00256"/>
    </source>
</evidence>
<proteinExistence type="predicted"/>
<evidence type="ECO:0000256" key="1">
    <source>
        <dbReference type="SAM" id="MobiDB-lite"/>
    </source>
</evidence>
<evidence type="ECO:0000313" key="4">
    <source>
        <dbReference type="Proteomes" id="UP001172457"/>
    </source>
</evidence>
<organism evidence="3 4">
    <name type="scientific">Centaurea solstitialis</name>
    <name type="common">yellow star-thistle</name>
    <dbReference type="NCBI Taxonomy" id="347529"/>
    <lineage>
        <taxon>Eukaryota</taxon>
        <taxon>Viridiplantae</taxon>
        <taxon>Streptophyta</taxon>
        <taxon>Embryophyta</taxon>
        <taxon>Tracheophyta</taxon>
        <taxon>Spermatophyta</taxon>
        <taxon>Magnoliopsida</taxon>
        <taxon>eudicotyledons</taxon>
        <taxon>Gunneridae</taxon>
        <taxon>Pentapetalae</taxon>
        <taxon>asterids</taxon>
        <taxon>campanulids</taxon>
        <taxon>Asterales</taxon>
        <taxon>Asteraceae</taxon>
        <taxon>Carduoideae</taxon>
        <taxon>Cardueae</taxon>
        <taxon>Centaureinae</taxon>
        <taxon>Centaurea</taxon>
    </lineage>
</organism>
<feature type="region of interest" description="Disordered" evidence="1">
    <location>
        <begin position="249"/>
        <end position="289"/>
    </location>
</feature>
<dbReference type="InterPro" id="IPR032675">
    <property type="entry name" value="LRR_dom_sf"/>
</dbReference>
<dbReference type="InterPro" id="IPR001810">
    <property type="entry name" value="F-box_dom"/>
</dbReference>
<comment type="caution">
    <text evidence="3">The sequence shown here is derived from an EMBL/GenBank/DDBJ whole genome shotgun (WGS) entry which is preliminary data.</text>
</comment>
<dbReference type="SMART" id="SM00256">
    <property type="entry name" value="FBOX"/>
    <property type="match status" value="2"/>
</dbReference>
<protein>
    <recommendedName>
        <fullName evidence="2">F-box domain-containing protein</fullName>
    </recommendedName>
</protein>
<dbReference type="Gene3D" id="1.20.1280.50">
    <property type="match status" value="1"/>
</dbReference>
<dbReference type="Proteomes" id="UP001172457">
    <property type="component" value="Chromosome 1"/>
</dbReference>
<feature type="domain" description="F-box" evidence="2">
    <location>
        <begin position="10"/>
        <end position="52"/>
    </location>
</feature>
<evidence type="ECO:0000313" key="3">
    <source>
        <dbReference type="EMBL" id="KAJ9565889.1"/>
    </source>
</evidence>
<accession>A0AA38TS53</accession>
<gene>
    <name evidence="3" type="ORF">OSB04_001855</name>
</gene>
<dbReference type="AlphaFoldDB" id="A0AA38TS53"/>
<dbReference type="PANTHER" id="PTHR38926">
    <property type="entry name" value="F-BOX DOMAIN CONTAINING PROTEIN, EXPRESSED"/>
    <property type="match status" value="1"/>
</dbReference>
<feature type="region of interest" description="Disordered" evidence="1">
    <location>
        <begin position="334"/>
        <end position="361"/>
    </location>
</feature>
<dbReference type="SUPFAM" id="SSF52047">
    <property type="entry name" value="RNI-like"/>
    <property type="match status" value="2"/>
</dbReference>
<feature type="compositionally biased region" description="Acidic residues" evidence="1">
    <location>
        <begin position="275"/>
        <end position="285"/>
    </location>
</feature>
<dbReference type="CDD" id="cd22164">
    <property type="entry name" value="F-box_AtSKIP19-like"/>
    <property type="match status" value="2"/>
</dbReference>